<accession>A0A1H9PY24</accession>
<feature type="transmembrane region" description="Helical" evidence="1">
    <location>
        <begin position="42"/>
        <end position="60"/>
    </location>
</feature>
<protein>
    <submittedName>
        <fullName evidence="2">Uncharacterized protein</fullName>
    </submittedName>
</protein>
<keyword evidence="3" id="KW-1185">Reference proteome</keyword>
<keyword evidence="1" id="KW-1133">Transmembrane helix</keyword>
<reference evidence="2 3" key="1">
    <citation type="submission" date="2016-10" db="EMBL/GenBank/DDBJ databases">
        <authorList>
            <person name="de Groot N.N."/>
        </authorList>
    </citation>
    <scope>NUCLEOTIDE SEQUENCE [LARGE SCALE GENOMIC DNA]</scope>
    <source>
        <strain evidence="2 3">DSM 23042</strain>
    </source>
</reference>
<dbReference type="EMBL" id="FOGU01000001">
    <property type="protein sequence ID" value="SER52725.1"/>
    <property type="molecule type" value="Genomic_DNA"/>
</dbReference>
<organism evidence="2 3">
    <name type="scientific">Tranquillimonas rosea</name>
    <dbReference type="NCBI Taxonomy" id="641238"/>
    <lineage>
        <taxon>Bacteria</taxon>
        <taxon>Pseudomonadati</taxon>
        <taxon>Pseudomonadota</taxon>
        <taxon>Alphaproteobacteria</taxon>
        <taxon>Rhodobacterales</taxon>
        <taxon>Roseobacteraceae</taxon>
        <taxon>Tranquillimonas</taxon>
    </lineage>
</organism>
<keyword evidence="1" id="KW-0472">Membrane</keyword>
<evidence type="ECO:0000313" key="3">
    <source>
        <dbReference type="Proteomes" id="UP000198885"/>
    </source>
</evidence>
<sequence>MTFSQAVATMPEGLRLWVLWLTVAMIVAPLVLLAFRGTRRDGAVILVANVAVAVTMHWLFAAVGFVRLLGLPHVVIWTPLAIHLVVRLRDGVRPRVAQGMMAAFLVTICMSLVFDWIDVLRYAAGDRGALTEATERTLR</sequence>
<dbReference type="AlphaFoldDB" id="A0A1H9PY24"/>
<proteinExistence type="predicted"/>
<keyword evidence="1" id="KW-0812">Transmembrane</keyword>
<feature type="transmembrane region" description="Helical" evidence="1">
    <location>
        <begin position="98"/>
        <end position="117"/>
    </location>
</feature>
<evidence type="ECO:0000256" key="1">
    <source>
        <dbReference type="SAM" id="Phobius"/>
    </source>
</evidence>
<dbReference type="OrthoDB" id="7619983at2"/>
<dbReference type="Proteomes" id="UP000198885">
    <property type="component" value="Unassembled WGS sequence"/>
</dbReference>
<name>A0A1H9PY24_9RHOB</name>
<dbReference type="RefSeq" id="WP_092687470.1">
    <property type="nucleotide sequence ID" value="NZ_FOGU01000001.1"/>
</dbReference>
<evidence type="ECO:0000313" key="2">
    <source>
        <dbReference type="EMBL" id="SER52725.1"/>
    </source>
</evidence>
<feature type="transmembrane region" description="Helical" evidence="1">
    <location>
        <begin position="17"/>
        <end position="35"/>
    </location>
</feature>
<gene>
    <name evidence="2" type="ORF">SAMN04490244_101374</name>
</gene>
<dbReference type="STRING" id="641238.SAMN04490244_101374"/>
<feature type="transmembrane region" description="Helical" evidence="1">
    <location>
        <begin position="66"/>
        <end position="86"/>
    </location>
</feature>